<dbReference type="RefSeq" id="XP_034094529.1">
    <property type="nucleotide sequence ID" value="XM_034238638.1"/>
</dbReference>
<evidence type="ECO:0000313" key="3">
    <source>
        <dbReference type="RefSeq" id="XP_034094529.1"/>
    </source>
</evidence>
<dbReference type="Proteomes" id="UP000515161">
    <property type="component" value="Unplaced"/>
</dbReference>
<evidence type="ECO:0000259" key="1">
    <source>
        <dbReference type="Pfam" id="PF18804"/>
    </source>
</evidence>
<reference evidence="3" key="1">
    <citation type="submission" date="2025-08" db="UniProtKB">
        <authorList>
            <consortium name="RefSeq"/>
        </authorList>
    </citation>
    <scope>IDENTIFICATION</scope>
</reference>
<dbReference type="Pfam" id="PF18804">
    <property type="entry name" value="CxC3"/>
    <property type="match status" value="1"/>
</dbReference>
<gene>
    <name evidence="3" type="primary">LOC117561328</name>
</gene>
<organism evidence="2 3">
    <name type="scientific">Gymnodraco acuticeps</name>
    <name type="common">Antarctic dragonfish</name>
    <dbReference type="NCBI Taxonomy" id="8218"/>
    <lineage>
        <taxon>Eukaryota</taxon>
        <taxon>Metazoa</taxon>
        <taxon>Chordata</taxon>
        <taxon>Craniata</taxon>
        <taxon>Vertebrata</taxon>
        <taxon>Euteleostomi</taxon>
        <taxon>Actinopterygii</taxon>
        <taxon>Neopterygii</taxon>
        <taxon>Teleostei</taxon>
        <taxon>Neoteleostei</taxon>
        <taxon>Acanthomorphata</taxon>
        <taxon>Eupercaria</taxon>
        <taxon>Perciformes</taxon>
        <taxon>Notothenioidei</taxon>
        <taxon>Bathydraconidae</taxon>
        <taxon>Gymnodraco</taxon>
    </lineage>
</organism>
<dbReference type="InterPro" id="IPR040521">
    <property type="entry name" value="KDZ"/>
</dbReference>
<protein>
    <submittedName>
        <fullName evidence="3">Uncharacterized protein LOC117561328 isoform X5</fullName>
    </submittedName>
</protein>
<dbReference type="PANTHER" id="PTHR33104:SF2">
    <property type="entry name" value="CXC3 LIKE CYSTEINE CLUSTER DOMAIN-CONTAINING PROTEIN"/>
    <property type="match status" value="1"/>
</dbReference>
<dbReference type="CDD" id="cd19757">
    <property type="entry name" value="Bbox1"/>
    <property type="match status" value="1"/>
</dbReference>
<dbReference type="CDD" id="cd22249">
    <property type="entry name" value="UDM1_RNF168_RNF169-like"/>
    <property type="match status" value="1"/>
</dbReference>
<sequence>MPGPGSTSRQCSSCCMSFNVACKTCKFCKAVQPRKLRLNKKMEKFDTKANTWVQAQKRNRKEEEKKAKPSEEQLEDAIFHADLLCKQLKEEEDRARVACMTTLLKEEEDRARAASSWSRIRWVGKDVQGCPLKRRDRSGATCRRTKARTVAINSPVTVEPAGATSAVPPQLFEDEIQQLQELLVDQPSTSSSWCLRQSAAQLEWQKARSHHLDSLLSSTMVPERRCSHCSAPAVLRCRECMPLEWLCHDCDISKHSIHTLHNRESFNEGYFKCIPPTMSLFKTNDMFTLRHQDRLLPTGRPSHSCNPEGVTESIGRPVIFVCINGRYDLHLPKRVCNTCHYEWTPDWGDLIRSGYWPASVNGDTLYSTDVFKSFEDLKTVAPGLSRQAFLQMLERRTQHYGRTGKIHGDVFQRSFLEYMACQYECQKMTCEELFSCPACTPKMLAVSVDGNRKQYRFRLSQRIDEPLFKGPFIMEDSAVTDFVDKVRTNVKCTPGKGTCGTSQWSATRETARRASRLDEEGLEVAVCRHGVLLKALNIKDNARTATFAEHATVSLGHACQGPFHKV</sequence>
<dbReference type="GeneID" id="117561328"/>
<name>A0A6P8VU54_GYMAC</name>
<dbReference type="PANTHER" id="PTHR33104">
    <property type="entry name" value="SI:DKEY-29D5.2"/>
    <property type="match status" value="1"/>
</dbReference>
<dbReference type="AlphaFoldDB" id="A0A6P8VU54"/>
<proteinExistence type="predicted"/>
<keyword evidence="2" id="KW-1185">Reference proteome</keyword>
<feature type="domain" description="CxC3 like cysteine cluster" evidence="1">
    <location>
        <begin position="302"/>
        <end position="396"/>
    </location>
</feature>
<accession>A0A6P8VU54</accession>
<dbReference type="InterPro" id="IPR040564">
    <property type="entry name" value="CxC3-like"/>
</dbReference>
<evidence type="ECO:0000313" key="2">
    <source>
        <dbReference type="Proteomes" id="UP000515161"/>
    </source>
</evidence>
<dbReference type="Pfam" id="PF18758">
    <property type="entry name" value="KDZ"/>
    <property type="match status" value="1"/>
</dbReference>